<reference evidence="2" key="1">
    <citation type="journal article" date="2019" name="bioRxiv">
        <title>The Genome of the Zebra Mussel, Dreissena polymorpha: A Resource for Invasive Species Research.</title>
        <authorList>
            <person name="McCartney M.A."/>
            <person name="Auch B."/>
            <person name="Kono T."/>
            <person name="Mallez S."/>
            <person name="Zhang Y."/>
            <person name="Obille A."/>
            <person name="Becker A."/>
            <person name="Abrahante J.E."/>
            <person name="Garbe J."/>
            <person name="Badalamenti J.P."/>
            <person name="Herman A."/>
            <person name="Mangelson H."/>
            <person name="Liachko I."/>
            <person name="Sullivan S."/>
            <person name="Sone E.D."/>
            <person name="Koren S."/>
            <person name="Silverstein K.A.T."/>
            <person name="Beckman K.B."/>
            <person name="Gohl D.M."/>
        </authorList>
    </citation>
    <scope>NUCLEOTIDE SEQUENCE</scope>
    <source>
        <strain evidence="2">Duluth1</strain>
        <tissue evidence="2">Whole animal</tissue>
    </source>
</reference>
<evidence type="ECO:0000313" key="3">
    <source>
        <dbReference type="Proteomes" id="UP000828390"/>
    </source>
</evidence>
<dbReference type="EMBL" id="JAIWYP010000015">
    <property type="protein sequence ID" value="KAH3701852.1"/>
    <property type="molecule type" value="Genomic_DNA"/>
</dbReference>
<dbReference type="AlphaFoldDB" id="A0A9D4BQU6"/>
<sequence>MADLSQKEWDRFEKPEHSHVYKQIATVMHKGISQEEVAQFYSKWADDLQYEKELPEDVYNAPIVTAAAAADGMTAEEKASVRVFDVAAGTGLCSLWLRSHGFQHIDGLDPSEGMLAKARAKNLYDRYICDFITDKRLDINDDTYDVLTVSAGLGEGHIPCCALYEMVRVVKPGGRIVIVTRAQHLETVEEYRDRLEPLMDRLEVEGKWQKLERKIFPGFFLDKEGILWKYQVC</sequence>
<keyword evidence="3" id="KW-1185">Reference proteome</keyword>
<gene>
    <name evidence="2" type="ORF">DPMN_076848</name>
</gene>
<accession>A0A9D4BQU6</accession>
<dbReference type="Proteomes" id="UP000828390">
    <property type="component" value="Unassembled WGS sequence"/>
</dbReference>
<feature type="domain" description="Methyltransferase" evidence="1">
    <location>
        <begin position="83"/>
        <end position="174"/>
    </location>
</feature>
<dbReference type="SUPFAM" id="SSF53335">
    <property type="entry name" value="S-adenosyl-L-methionine-dependent methyltransferases"/>
    <property type="match status" value="1"/>
</dbReference>
<comment type="caution">
    <text evidence="2">The sequence shown here is derived from an EMBL/GenBank/DDBJ whole genome shotgun (WGS) entry which is preliminary data.</text>
</comment>
<dbReference type="CDD" id="cd02440">
    <property type="entry name" value="AdoMet_MTases"/>
    <property type="match status" value="1"/>
</dbReference>
<dbReference type="Pfam" id="PF13649">
    <property type="entry name" value="Methyltransf_25"/>
    <property type="match status" value="1"/>
</dbReference>
<organism evidence="2 3">
    <name type="scientific">Dreissena polymorpha</name>
    <name type="common">Zebra mussel</name>
    <name type="synonym">Mytilus polymorpha</name>
    <dbReference type="NCBI Taxonomy" id="45954"/>
    <lineage>
        <taxon>Eukaryota</taxon>
        <taxon>Metazoa</taxon>
        <taxon>Spiralia</taxon>
        <taxon>Lophotrochozoa</taxon>
        <taxon>Mollusca</taxon>
        <taxon>Bivalvia</taxon>
        <taxon>Autobranchia</taxon>
        <taxon>Heteroconchia</taxon>
        <taxon>Euheterodonta</taxon>
        <taxon>Imparidentia</taxon>
        <taxon>Neoheterodontei</taxon>
        <taxon>Myida</taxon>
        <taxon>Dreissenoidea</taxon>
        <taxon>Dreissenidae</taxon>
        <taxon>Dreissena</taxon>
    </lineage>
</organism>
<evidence type="ECO:0000259" key="1">
    <source>
        <dbReference type="Pfam" id="PF13649"/>
    </source>
</evidence>
<dbReference type="PANTHER" id="PTHR43591">
    <property type="entry name" value="METHYLTRANSFERASE"/>
    <property type="match status" value="1"/>
</dbReference>
<evidence type="ECO:0000313" key="2">
    <source>
        <dbReference type="EMBL" id="KAH3701852.1"/>
    </source>
</evidence>
<dbReference type="InterPro" id="IPR041698">
    <property type="entry name" value="Methyltransf_25"/>
</dbReference>
<dbReference type="PANTHER" id="PTHR43591:SF101">
    <property type="entry name" value="METHYLTRANSFERASE-LIKE PROTEIN 27"/>
    <property type="match status" value="1"/>
</dbReference>
<protein>
    <recommendedName>
        <fullName evidence="1">Methyltransferase domain-containing protein</fullName>
    </recommendedName>
</protein>
<name>A0A9D4BQU6_DREPO</name>
<dbReference type="Gene3D" id="3.40.50.150">
    <property type="entry name" value="Vaccinia Virus protein VP39"/>
    <property type="match status" value="1"/>
</dbReference>
<dbReference type="OrthoDB" id="5985425at2759"/>
<dbReference type="InterPro" id="IPR029063">
    <property type="entry name" value="SAM-dependent_MTases_sf"/>
</dbReference>
<reference evidence="2" key="2">
    <citation type="submission" date="2020-11" db="EMBL/GenBank/DDBJ databases">
        <authorList>
            <person name="McCartney M.A."/>
            <person name="Auch B."/>
            <person name="Kono T."/>
            <person name="Mallez S."/>
            <person name="Becker A."/>
            <person name="Gohl D.M."/>
            <person name="Silverstein K.A.T."/>
            <person name="Koren S."/>
            <person name="Bechman K.B."/>
            <person name="Herman A."/>
            <person name="Abrahante J.E."/>
            <person name="Garbe J."/>
        </authorList>
    </citation>
    <scope>NUCLEOTIDE SEQUENCE</scope>
    <source>
        <strain evidence="2">Duluth1</strain>
        <tissue evidence="2">Whole animal</tissue>
    </source>
</reference>
<proteinExistence type="predicted"/>